<organism evidence="2 3">
    <name type="scientific">Clostridium sardiniense</name>
    <name type="common">Clostridium absonum</name>
    <dbReference type="NCBI Taxonomy" id="29369"/>
    <lineage>
        <taxon>Bacteria</taxon>
        <taxon>Bacillati</taxon>
        <taxon>Bacillota</taxon>
        <taxon>Clostridia</taxon>
        <taxon>Eubacteriales</taxon>
        <taxon>Clostridiaceae</taxon>
        <taxon>Clostridium</taxon>
    </lineage>
</organism>
<evidence type="ECO:0000313" key="3">
    <source>
        <dbReference type="Proteomes" id="UP001299068"/>
    </source>
</evidence>
<keyword evidence="3" id="KW-1185">Reference proteome</keyword>
<evidence type="ECO:0000259" key="1">
    <source>
        <dbReference type="PROSITE" id="PS51186"/>
    </source>
</evidence>
<feature type="domain" description="N-acetyltransferase" evidence="1">
    <location>
        <begin position="3"/>
        <end position="156"/>
    </location>
</feature>
<sequence length="156" mass="18181">MKLISNVLTKEQAKEIVNWKYEGIYEIYNLSTWDELVKSGCSLCDDIKRNSFRGYLDEDEQLVGFTNLLDEGDEVFFGIGLNPRMCGKGIGKIITKMAIEESKKRFKGKDIKLEVRTWNDRAINCYKSQGFEVIEMINNKTYIGYGEFYIMKYFNS</sequence>
<dbReference type="EC" id="2.3.1.-" evidence="2"/>
<dbReference type="Proteomes" id="UP001299068">
    <property type="component" value="Unassembled WGS sequence"/>
</dbReference>
<dbReference type="GO" id="GO:0016746">
    <property type="term" value="F:acyltransferase activity"/>
    <property type="evidence" value="ECO:0007669"/>
    <property type="project" value="UniProtKB-KW"/>
</dbReference>
<evidence type="ECO:0000313" key="2">
    <source>
        <dbReference type="EMBL" id="MBY0756704.1"/>
    </source>
</evidence>
<reference evidence="2 3" key="1">
    <citation type="journal article" date="2021" name="Cell Host Microbe">
        <title>in vivo commensal control of Clostridioides difficile virulence.</title>
        <authorList>
            <person name="Girinathan B.P."/>
            <person name="Dibenedetto N."/>
            <person name="Worley J.N."/>
            <person name="Peltier J."/>
            <person name="Arrieta-Ortiz M.L."/>
            <person name="Rupa Christinal Immanuel S."/>
            <person name="Lavin R."/>
            <person name="Delaney M.L."/>
            <person name="Cummins C."/>
            <person name="Hoffmann M."/>
            <person name="Luo Y."/>
            <person name="Gonzalez-Escalona N."/>
            <person name="Allard M."/>
            <person name="Onderdonk A.B."/>
            <person name="Gerber G.K."/>
            <person name="Sonenshein A.L."/>
            <person name="Baliga N."/>
            <person name="Dupuy B."/>
            <person name="Bry L."/>
        </authorList>
    </citation>
    <scope>NUCLEOTIDE SEQUENCE [LARGE SCALE GENOMIC DNA]</scope>
    <source>
        <strain evidence="2 3">DSM 599</strain>
    </source>
</reference>
<proteinExistence type="predicted"/>
<dbReference type="PROSITE" id="PS51186">
    <property type="entry name" value="GNAT"/>
    <property type="match status" value="1"/>
</dbReference>
<comment type="caution">
    <text evidence="2">The sequence shown here is derived from an EMBL/GenBank/DDBJ whole genome shotgun (WGS) entry which is preliminary data.</text>
</comment>
<dbReference type="SUPFAM" id="SSF55729">
    <property type="entry name" value="Acyl-CoA N-acyltransferases (Nat)"/>
    <property type="match status" value="1"/>
</dbReference>
<keyword evidence="2" id="KW-0012">Acyltransferase</keyword>
<gene>
    <name evidence="2" type="ORF">K5V21_14745</name>
</gene>
<keyword evidence="2" id="KW-0808">Transferase</keyword>
<protein>
    <submittedName>
        <fullName evidence="2">GNAT family N-acetyltransferase</fullName>
        <ecNumber evidence="2">2.3.1.-</ecNumber>
    </submittedName>
</protein>
<dbReference type="EMBL" id="JAIKTU010000012">
    <property type="protein sequence ID" value="MBY0756704.1"/>
    <property type="molecule type" value="Genomic_DNA"/>
</dbReference>
<dbReference type="Gene3D" id="3.40.630.30">
    <property type="match status" value="1"/>
</dbReference>
<dbReference type="InterPro" id="IPR016181">
    <property type="entry name" value="Acyl_CoA_acyltransferase"/>
</dbReference>
<name>A0ABS7L0W3_CLOSR</name>
<accession>A0ABS7L0W3</accession>
<dbReference type="Pfam" id="PF00583">
    <property type="entry name" value="Acetyltransf_1"/>
    <property type="match status" value="1"/>
</dbReference>
<dbReference type="InterPro" id="IPR000182">
    <property type="entry name" value="GNAT_dom"/>
</dbReference>